<gene>
    <name evidence="2" type="ORF">H5P28_02970</name>
</gene>
<dbReference type="InterPro" id="IPR012334">
    <property type="entry name" value="Pectin_lyas_fold"/>
</dbReference>
<feature type="compositionally biased region" description="Polar residues" evidence="1">
    <location>
        <begin position="428"/>
        <end position="447"/>
    </location>
</feature>
<comment type="caution">
    <text evidence="2">The sequence shown here is derived from an EMBL/GenBank/DDBJ whole genome shotgun (WGS) entry which is preliminary data.</text>
</comment>
<keyword evidence="3" id="KW-1185">Reference proteome</keyword>
<feature type="region of interest" description="Disordered" evidence="1">
    <location>
        <begin position="416"/>
        <end position="447"/>
    </location>
</feature>
<dbReference type="AlphaFoldDB" id="A0A842HCD5"/>
<organism evidence="2 3">
    <name type="scientific">Ruficoccus amylovorans</name>
    <dbReference type="NCBI Taxonomy" id="1804625"/>
    <lineage>
        <taxon>Bacteria</taxon>
        <taxon>Pseudomonadati</taxon>
        <taxon>Verrucomicrobiota</taxon>
        <taxon>Opitutia</taxon>
        <taxon>Puniceicoccales</taxon>
        <taxon>Cerasicoccaceae</taxon>
        <taxon>Ruficoccus</taxon>
    </lineage>
</organism>
<protein>
    <submittedName>
        <fullName evidence="2">Right-handed parallel beta-helix repeat-containing protein</fullName>
    </submittedName>
</protein>
<accession>A0A842HCD5</accession>
<name>A0A842HCD5_9BACT</name>
<dbReference type="InterPro" id="IPR006626">
    <property type="entry name" value="PbH1"/>
</dbReference>
<sequence length="447" mass="49081">MLLRHLYSVEAYTHKVTANACDYTSLQEAIDSNPGQRIDIGVGDWTVDRRIRITHDGSGLVGYGRIIQSTPSEPVVEVKGAKNVLLRDITLTRTEGTDGEAEGLFADSCSFLRVDGITVLDNRSRSGAISLRECVSSTINNCTVLNYMRIAIDDRMDSPKYYGFAFHCIDGTGISARDCEGTLIAENTVIEENLCPTPEIKEQYQLGTFSEKAEVKGSLIAQEAWDKEYVAMWQQGSAIWVGNPVRSRFTRILGNRVQNAAQGIDLHTDQVIVANNLVDNAFIGMKAMHGSRNVLITGNQFSRNVLWSIGLMPGKASHGAKDEFGESIPPNSDGSSVIANNIISDFGYGDAYWVWENEGPTKCVFRLDIGQEPDDPPLTDVIVTGNVIQSNPFTSLETELQQTPRFKYAVLIETSSPERGESPRGLRISNNILQPGTDGISNQPLPE</sequence>
<evidence type="ECO:0000256" key="1">
    <source>
        <dbReference type="SAM" id="MobiDB-lite"/>
    </source>
</evidence>
<proteinExistence type="predicted"/>
<dbReference type="SMART" id="SM00710">
    <property type="entry name" value="PbH1"/>
    <property type="match status" value="7"/>
</dbReference>
<dbReference type="Proteomes" id="UP000546464">
    <property type="component" value="Unassembled WGS sequence"/>
</dbReference>
<dbReference type="SUPFAM" id="SSF51126">
    <property type="entry name" value="Pectin lyase-like"/>
    <property type="match status" value="1"/>
</dbReference>
<dbReference type="EMBL" id="JACHVB010000012">
    <property type="protein sequence ID" value="MBC2593214.1"/>
    <property type="molecule type" value="Genomic_DNA"/>
</dbReference>
<reference evidence="2 3" key="1">
    <citation type="submission" date="2020-07" db="EMBL/GenBank/DDBJ databases">
        <authorList>
            <person name="Feng X."/>
        </authorList>
    </citation>
    <scope>NUCLEOTIDE SEQUENCE [LARGE SCALE GENOMIC DNA]</scope>
    <source>
        <strain evidence="2 3">JCM31066</strain>
    </source>
</reference>
<evidence type="ECO:0000313" key="3">
    <source>
        <dbReference type="Proteomes" id="UP000546464"/>
    </source>
</evidence>
<dbReference type="InterPro" id="IPR011050">
    <property type="entry name" value="Pectin_lyase_fold/virulence"/>
</dbReference>
<evidence type="ECO:0000313" key="2">
    <source>
        <dbReference type="EMBL" id="MBC2593214.1"/>
    </source>
</evidence>
<dbReference type="Gene3D" id="2.160.20.10">
    <property type="entry name" value="Single-stranded right-handed beta-helix, Pectin lyase-like"/>
    <property type="match status" value="2"/>
</dbReference>